<dbReference type="Gene3D" id="3.90.1260.10">
    <property type="entry name" value="Argininosuccinate synthetase, chain A, domain 2"/>
    <property type="match status" value="1"/>
</dbReference>
<dbReference type="EMBL" id="AUZY01006698">
    <property type="protein sequence ID" value="EQD53543.1"/>
    <property type="molecule type" value="Genomic_DNA"/>
</dbReference>
<dbReference type="InterPro" id="IPR018223">
    <property type="entry name" value="Arginosuc_synth_CS"/>
</dbReference>
<keyword evidence="3" id="KW-0055">Arginine biosynthesis</keyword>
<dbReference type="GO" id="GO:0000050">
    <property type="term" value="P:urea cycle"/>
    <property type="evidence" value="ECO:0007669"/>
    <property type="project" value="TreeGrafter"/>
</dbReference>
<dbReference type="PANTHER" id="PTHR11587">
    <property type="entry name" value="ARGININOSUCCINATE SYNTHASE"/>
    <property type="match status" value="1"/>
</dbReference>
<dbReference type="InterPro" id="IPR024074">
    <property type="entry name" value="AS_cat/multimer_dom_body"/>
</dbReference>
<protein>
    <recommendedName>
        <fullName evidence="2">argininosuccinate synthase</fullName>
        <ecNumber evidence="2">6.3.4.5</ecNumber>
    </recommendedName>
</protein>
<dbReference type="InterPro" id="IPR048268">
    <property type="entry name" value="Arginosuc_syn_C"/>
</dbReference>
<comment type="pathway">
    <text evidence="1">Amino-acid biosynthesis; L-arginine biosynthesis; L-arginine from L-ornithine and carbamoyl phosphate: step 2/3.</text>
</comment>
<evidence type="ECO:0000256" key="2">
    <source>
        <dbReference type="ARBA" id="ARBA00012286"/>
    </source>
</evidence>
<evidence type="ECO:0000256" key="4">
    <source>
        <dbReference type="ARBA" id="ARBA00022598"/>
    </source>
</evidence>
<dbReference type="PROSITE" id="PS00564">
    <property type="entry name" value="ARGININOSUCCIN_SYN_1"/>
    <property type="match status" value="1"/>
</dbReference>
<dbReference type="AlphaFoldDB" id="T1A9P9"/>
<proteinExistence type="predicted"/>
<evidence type="ECO:0000259" key="8">
    <source>
        <dbReference type="Pfam" id="PF00764"/>
    </source>
</evidence>
<dbReference type="GO" id="GO:0005524">
    <property type="term" value="F:ATP binding"/>
    <property type="evidence" value="ECO:0007669"/>
    <property type="project" value="UniProtKB-KW"/>
</dbReference>
<reference evidence="10" key="1">
    <citation type="submission" date="2013-08" db="EMBL/GenBank/DDBJ databases">
        <authorList>
            <person name="Mendez C."/>
            <person name="Richter M."/>
            <person name="Ferrer M."/>
            <person name="Sanchez J."/>
        </authorList>
    </citation>
    <scope>NUCLEOTIDE SEQUENCE</scope>
</reference>
<feature type="domain" description="Arginosuccinate synthase-like N-terminal" evidence="8">
    <location>
        <begin position="1"/>
        <end position="157"/>
    </location>
</feature>
<keyword evidence="5" id="KW-0028">Amino-acid biosynthesis</keyword>
<evidence type="ECO:0000256" key="1">
    <source>
        <dbReference type="ARBA" id="ARBA00004967"/>
    </source>
</evidence>
<keyword evidence="7" id="KW-0067">ATP-binding</keyword>
<dbReference type="Pfam" id="PF20979">
    <property type="entry name" value="Arginosuc_syn_C"/>
    <property type="match status" value="1"/>
</dbReference>
<evidence type="ECO:0000259" key="9">
    <source>
        <dbReference type="Pfam" id="PF20979"/>
    </source>
</evidence>
<evidence type="ECO:0000256" key="5">
    <source>
        <dbReference type="ARBA" id="ARBA00022605"/>
    </source>
</evidence>
<dbReference type="InterPro" id="IPR048267">
    <property type="entry name" value="Arginosuc_syn_N"/>
</dbReference>
<sequence>MLAFSGGLDTSFALVYLRATGYRVTAITVDTGGLDSEQRVRLADRARMLGAEDHRLVDARALLFDRYLRYLIYGNALKGGAYPLSVSAERTCQALAVAEVARELQADCIVDGSTGAGNDQVRFATAFAVLAPGLEHRSLIRELGWTRADEAAYLVRQGYDEWPSQTRYSVNQGLWGTTLGGGETHDAWASVPETVYPNGPIDPHRAPQVLTLGFHRGEPRHADSGDAVALIEHLNAIGAGYGIGRGIHLGETILGIKGRVVFEAPAASILITAHRELEKLVLSGAQIAWKETLGALYGALVHEARFFDPLARDLEAFLTSSQERVTGEVRIRLEPGRLVVEGVRSPHSLMDAASARYGETASLWEGRDARGFTKIHGLSQVLWARAARGSDEKD</sequence>
<dbReference type="GO" id="GO:0004055">
    <property type="term" value="F:argininosuccinate synthase activity"/>
    <property type="evidence" value="ECO:0007669"/>
    <property type="project" value="UniProtKB-EC"/>
</dbReference>
<dbReference type="Pfam" id="PF00764">
    <property type="entry name" value="Arginosuc_synth"/>
    <property type="match status" value="1"/>
</dbReference>
<comment type="caution">
    <text evidence="10">The sequence shown here is derived from an EMBL/GenBank/DDBJ whole genome shotgun (WGS) entry which is preliminary data.</text>
</comment>
<dbReference type="InterPro" id="IPR014729">
    <property type="entry name" value="Rossmann-like_a/b/a_fold"/>
</dbReference>
<dbReference type="EC" id="6.3.4.5" evidence="2"/>
<dbReference type="UniPathway" id="UPA00068">
    <property type="reaction ID" value="UER00113"/>
</dbReference>
<accession>T1A9P9</accession>
<evidence type="ECO:0000256" key="7">
    <source>
        <dbReference type="ARBA" id="ARBA00022840"/>
    </source>
</evidence>
<feature type="domain" description="Arginosuccinate synthase C-terminal" evidence="9">
    <location>
        <begin position="168"/>
        <end position="380"/>
    </location>
</feature>
<dbReference type="SUPFAM" id="SSF69864">
    <property type="entry name" value="Argininosuccinate synthetase, C-terminal domain"/>
    <property type="match status" value="1"/>
</dbReference>
<evidence type="ECO:0000256" key="6">
    <source>
        <dbReference type="ARBA" id="ARBA00022741"/>
    </source>
</evidence>
<dbReference type="GO" id="GO:0006526">
    <property type="term" value="P:L-arginine biosynthetic process"/>
    <property type="evidence" value="ECO:0007669"/>
    <property type="project" value="UniProtKB-UniPathway"/>
</dbReference>
<evidence type="ECO:0000256" key="3">
    <source>
        <dbReference type="ARBA" id="ARBA00022571"/>
    </source>
</evidence>
<keyword evidence="4 10" id="KW-0436">Ligase</keyword>
<dbReference type="SUPFAM" id="SSF52402">
    <property type="entry name" value="Adenine nucleotide alpha hydrolases-like"/>
    <property type="match status" value="1"/>
</dbReference>
<dbReference type="GO" id="GO:0005737">
    <property type="term" value="C:cytoplasm"/>
    <property type="evidence" value="ECO:0007669"/>
    <property type="project" value="TreeGrafter"/>
</dbReference>
<dbReference type="InterPro" id="IPR001518">
    <property type="entry name" value="Arginosuc_synth"/>
</dbReference>
<dbReference type="GO" id="GO:0000053">
    <property type="term" value="P:argininosuccinate metabolic process"/>
    <property type="evidence" value="ECO:0007669"/>
    <property type="project" value="TreeGrafter"/>
</dbReference>
<evidence type="ECO:0000313" key="10">
    <source>
        <dbReference type="EMBL" id="EQD53543.1"/>
    </source>
</evidence>
<reference evidence="10" key="2">
    <citation type="journal article" date="2014" name="ISME J.">
        <title>Microbial stratification in low pH oxic and suboxic macroscopic growths along an acid mine drainage.</title>
        <authorList>
            <person name="Mendez-Garcia C."/>
            <person name="Mesa V."/>
            <person name="Sprenger R.R."/>
            <person name="Richter M."/>
            <person name="Diez M.S."/>
            <person name="Solano J."/>
            <person name="Bargiela R."/>
            <person name="Golyshina O.V."/>
            <person name="Manteca A."/>
            <person name="Ramos J.L."/>
            <person name="Gallego J.R."/>
            <person name="Llorente I."/>
            <person name="Martins Dos Santos V.A."/>
            <person name="Jensen O.N."/>
            <person name="Pelaez A.I."/>
            <person name="Sanchez J."/>
            <person name="Ferrer M."/>
        </authorList>
    </citation>
    <scope>NUCLEOTIDE SEQUENCE</scope>
</reference>
<keyword evidence="6" id="KW-0547">Nucleotide-binding</keyword>
<dbReference type="PANTHER" id="PTHR11587:SF2">
    <property type="entry name" value="ARGININOSUCCINATE SYNTHASE"/>
    <property type="match status" value="1"/>
</dbReference>
<organism evidence="10">
    <name type="scientific">mine drainage metagenome</name>
    <dbReference type="NCBI Taxonomy" id="410659"/>
    <lineage>
        <taxon>unclassified sequences</taxon>
        <taxon>metagenomes</taxon>
        <taxon>ecological metagenomes</taxon>
    </lineage>
</organism>
<gene>
    <name evidence="10" type="ORF">B1B_10181</name>
</gene>
<name>T1A9P9_9ZZZZ</name>
<dbReference type="Gene3D" id="3.40.50.620">
    <property type="entry name" value="HUPs"/>
    <property type="match status" value="1"/>
</dbReference>